<feature type="transmembrane region" description="Helical" evidence="5">
    <location>
        <begin position="380"/>
        <end position="404"/>
    </location>
</feature>
<evidence type="ECO:0000256" key="3">
    <source>
        <dbReference type="ARBA" id="ARBA00022989"/>
    </source>
</evidence>
<dbReference type="Gene3D" id="1.20.1250.20">
    <property type="entry name" value="MFS general substrate transporter like domains"/>
    <property type="match status" value="1"/>
</dbReference>
<dbReference type="AlphaFoldDB" id="G3B8U3"/>
<comment type="subcellular location">
    <subcellularLocation>
        <location evidence="1">Membrane</location>
        <topology evidence="1">Multi-pass membrane protein</topology>
    </subcellularLocation>
</comment>
<evidence type="ECO:0008006" key="8">
    <source>
        <dbReference type="Google" id="ProtNLM"/>
    </source>
</evidence>
<feature type="transmembrane region" description="Helical" evidence="5">
    <location>
        <begin position="450"/>
        <end position="470"/>
    </location>
</feature>
<dbReference type="PANTHER" id="PTHR23507">
    <property type="entry name" value="ZGC:174356"/>
    <property type="match status" value="1"/>
</dbReference>
<protein>
    <recommendedName>
        <fullName evidence="8">MFS general substrate transporter</fullName>
    </recommendedName>
</protein>
<feature type="transmembrane region" description="Helical" evidence="5">
    <location>
        <begin position="241"/>
        <end position="262"/>
    </location>
</feature>
<dbReference type="EMBL" id="GL996527">
    <property type="protein sequence ID" value="EGV62963.1"/>
    <property type="molecule type" value="Genomic_DNA"/>
</dbReference>
<dbReference type="GO" id="GO:0022857">
    <property type="term" value="F:transmembrane transporter activity"/>
    <property type="evidence" value="ECO:0007669"/>
    <property type="project" value="InterPro"/>
</dbReference>
<reference evidence="6 7" key="1">
    <citation type="journal article" date="2011" name="Proc. Natl. Acad. Sci. U.S.A.">
        <title>Comparative genomics of xylose-fermenting fungi for enhanced biofuel production.</title>
        <authorList>
            <person name="Wohlbach D.J."/>
            <person name="Kuo A."/>
            <person name="Sato T.K."/>
            <person name="Potts K.M."/>
            <person name="Salamov A.A."/>
            <person name="LaButti K.M."/>
            <person name="Sun H."/>
            <person name="Clum A."/>
            <person name="Pangilinan J.L."/>
            <person name="Lindquist E.A."/>
            <person name="Lucas S."/>
            <person name="Lapidus A."/>
            <person name="Jin M."/>
            <person name="Gunawan C."/>
            <person name="Balan V."/>
            <person name="Dale B.E."/>
            <person name="Jeffries T.W."/>
            <person name="Zinkel R."/>
            <person name="Barry K.W."/>
            <person name="Grigoriev I.V."/>
            <person name="Gasch A.P."/>
        </authorList>
    </citation>
    <scope>NUCLEOTIDE SEQUENCE [LARGE SCALE GENOMIC DNA]</scope>
    <source>
        <strain evidence="7">ATCC 10573 / BCRC 21748 / CBS 615 / JCM 9827 / NBRC 10315 / NRRL Y-1498 / VKM Y-70</strain>
    </source>
</reference>
<gene>
    <name evidence="6" type="ORF">CANTEDRAFT_136365</name>
</gene>
<evidence type="ECO:0000256" key="4">
    <source>
        <dbReference type="ARBA" id="ARBA00023136"/>
    </source>
</evidence>
<keyword evidence="3 5" id="KW-1133">Transmembrane helix</keyword>
<feature type="transmembrane region" description="Helical" evidence="5">
    <location>
        <begin position="510"/>
        <end position="533"/>
    </location>
</feature>
<evidence type="ECO:0000256" key="2">
    <source>
        <dbReference type="ARBA" id="ARBA00022692"/>
    </source>
</evidence>
<dbReference type="Proteomes" id="UP000000707">
    <property type="component" value="Unassembled WGS sequence"/>
</dbReference>
<dbReference type="InterPro" id="IPR036259">
    <property type="entry name" value="MFS_trans_sf"/>
</dbReference>
<keyword evidence="7" id="KW-1185">Reference proteome</keyword>
<keyword evidence="2 5" id="KW-0812">Transmembrane</keyword>
<evidence type="ECO:0000313" key="7">
    <source>
        <dbReference type="Proteomes" id="UP000000707"/>
    </source>
</evidence>
<evidence type="ECO:0000313" key="6">
    <source>
        <dbReference type="EMBL" id="EGV62963.1"/>
    </source>
</evidence>
<feature type="transmembrane region" description="Helical" evidence="5">
    <location>
        <begin position="197"/>
        <end position="221"/>
    </location>
</feature>
<feature type="transmembrane region" description="Helical" evidence="5">
    <location>
        <begin position="156"/>
        <end position="176"/>
    </location>
</feature>
<proteinExistence type="predicted"/>
<dbReference type="Pfam" id="PF07690">
    <property type="entry name" value="MFS_1"/>
    <property type="match status" value="1"/>
</dbReference>
<dbReference type="SUPFAM" id="SSF103473">
    <property type="entry name" value="MFS general substrate transporter"/>
    <property type="match status" value="1"/>
</dbReference>
<sequence length="540" mass="60438">MSSNEEYTPLLGGSLSERQSCDDDTHLEWYKIHLYLQHLQWYKRPNWVFINIVVFLYTLTSIGEPTRKTIRFKLACNSLIEDNGQCDRTKVQLLVSNFDQYSLVVSQFSSVLALATLGSLSNRYGRKPFLCLIPASIFVSRCLLLVSIVNNETFEMSTFLVCDVIASICGSQLGMLGIAKSYVTDIVHPSQRSNSLAFINGALYAGGTLGPMLSNLLSMWLAPDPISHTPNTFQHLSQREVYIQMVEIGLFSVIVVFVAVIVPESRLEHNEESEEPGLDLISPVKTLLRPIFSGNTGYQIRVLLVDITGHTYEVVEQVKLLRLPSDLIPVTLKHRSKELRLQVCVLVLINCLFMLKNSLASLLFQYGIYRYGWDSQTISFFMMTSAFIGLSVLGVIIPFVNEYVLKRGLRLSFKDGQLDSIDKFNIYLGLFSEFAVCTLSGLSTNTTELIASYAICCYTSALVPTVFSTITKFFPPNKTNQVLSTMHIVSALFNTVAPSVFMQIYKFGLLHSIIGLPFFVLGVTCVIPFGLLISSKLIRT</sequence>
<feature type="transmembrane region" description="Helical" evidence="5">
    <location>
        <begin position="343"/>
        <end position="368"/>
    </location>
</feature>
<dbReference type="InterPro" id="IPR011701">
    <property type="entry name" value="MFS"/>
</dbReference>
<dbReference type="GO" id="GO:0016020">
    <property type="term" value="C:membrane"/>
    <property type="evidence" value="ECO:0007669"/>
    <property type="project" value="UniProtKB-SubCell"/>
</dbReference>
<evidence type="ECO:0000256" key="1">
    <source>
        <dbReference type="ARBA" id="ARBA00004141"/>
    </source>
</evidence>
<feature type="transmembrane region" description="Helical" evidence="5">
    <location>
        <begin position="129"/>
        <end position="150"/>
    </location>
</feature>
<keyword evidence="4 5" id="KW-0472">Membrane</keyword>
<dbReference type="OrthoDB" id="3026777at2759"/>
<feature type="transmembrane region" description="Helical" evidence="5">
    <location>
        <begin position="46"/>
        <end position="63"/>
    </location>
</feature>
<organism evidence="7">
    <name type="scientific">Candida tenuis (strain ATCC 10573 / BCRC 21748 / CBS 615 / JCM 9827 / NBRC 10315 / NRRL Y-1498 / VKM Y-70)</name>
    <name type="common">Yeast</name>
    <name type="synonym">Yamadazyma tenuis</name>
    <dbReference type="NCBI Taxonomy" id="590646"/>
    <lineage>
        <taxon>Eukaryota</taxon>
        <taxon>Fungi</taxon>
        <taxon>Dikarya</taxon>
        <taxon>Ascomycota</taxon>
        <taxon>Saccharomycotina</taxon>
        <taxon>Pichiomycetes</taxon>
        <taxon>Debaryomycetaceae</taxon>
        <taxon>Yamadazyma</taxon>
    </lineage>
</organism>
<dbReference type="PANTHER" id="PTHR23507:SF1">
    <property type="entry name" value="FI18259P1-RELATED"/>
    <property type="match status" value="1"/>
</dbReference>
<accession>G3B8U3</accession>
<name>G3B8U3_CANTC</name>
<evidence type="ECO:0000256" key="5">
    <source>
        <dbReference type="SAM" id="Phobius"/>
    </source>
</evidence>